<evidence type="ECO:0000256" key="1">
    <source>
        <dbReference type="SAM" id="MobiDB-lite"/>
    </source>
</evidence>
<sequence>MFFGTHAYAGLLGKNKNVFASSVASKPQELELPKGLVALSVAAIHAILSDYSRQCNENFPSKELAGVWKSALAILSNIEKVNKTRYHQLMHKLYINASGSLSPAGTLMTNQQIMDAVDWSAFADTSTSVTSSSDQSGTATSTVVAPA</sequence>
<protein>
    <submittedName>
        <fullName evidence="2">Uncharacterized protein</fullName>
    </submittedName>
</protein>
<keyword evidence="3" id="KW-1185">Reference proteome</keyword>
<gene>
    <name evidence="2" type="ORF">K435DRAFT_805765</name>
</gene>
<dbReference type="AlphaFoldDB" id="A0A4S8LAI3"/>
<evidence type="ECO:0000313" key="3">
    <source>
        <dbReference type="Proteomes" id="UP000297245"/>
    </source>
</evidence>
<feature type="compositionally biased region" description="Low complexity" evidence="1">
    <location>
        <begin position="127"/>
        <end position="139"/>
    </location>
</feature>
<accession>A0A4S8LAI3</accession>
<dbReference type="Proteomes" id="UP000297245">
    <property type="component" value="Unassembled WGS sequence"/>
</dbReference>
<dbReference type="EMBL" id="ML179538">
    <property type="protein sequence ID" value="THU85611.1"/>
    <property type="molecule type" value="Genomic_DNA"/>
</dbReference>
<feature type="region of interest" description="Disordered" evidence="1">
    <location>
        <begin position="127"/>
        <end position="147"/>
    </location>
</feature>
<dbReference type="OrthoDB" id="3225557at2759"/>
<organism evidence="2 3">
    <name type="scientific">Dendrothele bispora (strain CBS 962.96)</name>
    <dbReference type="NCBI Taxonomy" id="1314807"/>
    <lineage>
        <taxon>Eukaryota</taxon>
        <taxon>Fungi</taxon>
        <taxon>Dikarya</taxon>
        <taxon>Basidiomycota</taxon>
        <taxon>Agaricomycotina</taxon>
        <taxon>Agaricomycetes</taxon>
        <taxon>Agaricomycetidae</taxon>
        <taxon>Agaricales</taxon>
        <taxon>Agaricales incertae sedis</taxon>
        <taxon>Dendrothele</taxon>
    </lineage>
</organism>
<reference evidence="2 3" key="1">
    <citation type="journal article" date="2019" name="Nat. Ecol. Evol.">
        <title>Megaphylogeny resolves global patterns of mushroom evolution.</title>
        <authorList>
            <person name="Varga T."/>
            <person name="Krizsan K."/>
            <person name="Foldi C."/>
            <person name="Dima B."/>
            <person name="Sanchez-Garcia M."/>
            <person name="Sanchez-Ramirez S."/>
            <person name="Szollosi G.J."/>
            <person name="Szarkandi J.G."/>
            <person name="Papp V."/>
            <person name="Albert L."/>
            <person name="Andreopoulos W."/>
            <person name="Angelini C."/>
            <person name="Antonin V."/>
            <person name="Barry K.W."/>
            <person name="Bougher N.L."/>
            <person name="Buchanan P."/>
            <person name="Buyck B."/>
            <person name="Bense V."/>
            <person name="Catcheside P."/>
            <person name="Chovatia M."/>
            <person name="Cooper J."/>
            <person name="Damon W."/>
            <person name="Desjardin D."/>
            <person name="Finy P."/>
            <person name="Geml J."/>
            <person name="Haridas S."/>
            <person name="Hughes K."/>
            <person name="Justo A."/>
            <person name="Karasinski D."/>
            <person name="Kautmanova I."/>
            <person name="Kiss B."/>
            <person name="Kocsube S."/>
            <person name="Kotiranta H."/>
            <person name="LaButti K.M."/>
            <person name="Lechner B.E."/>
            <person name="Liimatainen K."/>
            <person name="Lipzen A."/>
            <person name="Lukacs Z."/>
            <person name="Mihaltcheva S."/>
            <person name="Morgado L.N."/>
            <person name="Niskanen T."/>
            <person name="Noordeloos M.E."/>
            <person name="Ohm R.A."/>
            <person name="Ortiz-Santana B."/>
            <person name="Ovrebo C."/>
            <person name="Racz N."/>
            <person name="Riley R."/>
            <person name="Savchenko A."/>
            <person name="Shiryaev A."/>
            <person name="Soop K."/>
            <person name="Spirin V."/>
            <person name="Szebenyi C."/>
            <person name="Tomsovsky M."/>
            <person name="Tulloss R.E."/>
            <person name="Uehling J."/>
            <person name="Grigoriev I.V."/>
            <person name="Vagvolgyi C."/>
            <person name="Papp T."/>
            <person name="Martin F.M."/>
            <person name="Miettinen O."/>
            <person name="Hibbett D.S."/>
            <person name="Nagy L.G."/>
        </authorList>
    </citation>
    <scope>NUCLEOTIDE SEQUENCE [LARGE SCALE GENOMIC DNA]</scope>
    <source>
        <strain evidence="2 3">CBS 962.96</strain>
    </source>
</reference>
<evidence type="ECO:0000313" key="2">
    <source>
        <dbReference type="EMBL" id="THU85611.1"/>
    </source>
</evidence>
<proteinExistence type="predicted"/>
<name>A0A4S8LAI3_DENBC</name>